<dbReference type="EMBL" id="JASBAO010000001">
    <property type="protein sequence ID" value="MDI2091665.1"/>
    <property type="molecule type" value="Genomic_DNA"/>
</dbReference>
<evidence type="ECO:0000313" key="2">
    <source>
        <dbReference type="Proteomes" id="UP001431634"/>
    </source>
</evidence>
<evidence type="ECO:0000313" key="1">
    <source>
        <dbReference type="EMBL" id="MDI2091665.1"/>
    </source>
</evidence>
<protein>
    <submittedName>
        <fullName evidence="1">Uncharacterized protein</fullName>
    </submittedName>
</protein>
<dbReference type="RefSeq" id="WP_281448752.1">
    <property type="nucleotide sequence ID" value="NZ_JASBAO010000001.1"/>
</dbReference>
<organism evidence="1 2">
    <name type="scientific">Commensalibacter oyaizuii</name>
    <dbReference type="NCBI Taxonomy" id="3043873"/>
    <lineage>
        <taxon>Bacteria</taxon>
        <taxon>Pseudomonadati</taxon>
        <taxon>Pseudomonadota</taxon>
        <taxon>Alphaproteobacteria</taxon>
        <taxon>Acetobacterales</taxon>
        <taxon>Acetobacteraceae</taxon>
    </lineage>
</organism>
<dbReference type="Proteomes" id="UP001431634">
    <property type="component" value="Unassembled WGS sequence"/>
</dbReference>
<proteinExistence type="predicted"/>
<gene>
    <name evidence="1" type="ORF">QJV27_09850</name>
</gene>
<comment type="caution">
    <text evidence="1">The sequence shown here is derived from an EMBL/GenBank/DDBJ whole genome shotgun (WGS) entry which is preliminary data.</text>
</comment>
<name>A0ABT6Q3H5_9PROT</name>
<accession>A0ABT6Q3H5</accession>
<keyword evidence="2" id="KW-1185">Reference proteome</keyword>
<reference evidence="1" key="1">
    <citation type="submission" date="2023-05" db="EMBL/GenBank/DDBJ databases">
        <title>Whole genome sequence of Commensalibacter sp.</title>
        <authorList>
            <person name="Charoenyingcharoen P."/>
            <person name="Yukphan P."/>
        </authorList>
    </citation>
    <scope>NUCLEOTIDE SEQUENCE</scope>
    <source>
        <strain evidence="1">TBRC 16381</strain>
    </source>
</reference>
<sequence length="177" mass="20527">MTQFIKKKQSPKLLPSVVQEHELTLPYLRGEYALEIGEEPNSAKRKVTRLRRKCVYDEMMNRGSISEEQRNCAERYAILCEKALGSTGDLYARINLLKEGRGNWEPSSSQHEAYDKLFRIWKSMGRYHREIIDMIVLGNIGTKEISKLVKLNLHYTMGQVLSAFILLEEALKENYSL</sequence>